<keyword evidence="4" id="KW-1185">Reference proteome</keyword>
<proteinExistence type="predicted"/>
<gene>
    <name evidence="3" type="ORF">KUA55_17905</name>
</gene>
<feature type="domain" description="DUF5648" evidence="2">
    <location>
        <begin position="145"/>
        <end position="272"/>
    </location>
</feature>
<dbReference type="Pfam" id="PF18885">
    <property type="entry name" value="DUF5648"/>
    <property type="match status" value="1"/>
</dbReference>
<dbReference type="RefSeq" id="WP_218327739.1">
    <property type="nucleotide sequence ID" value="NZ_JAHUZB010000017.1"/>
</dbReference>
<organism evidence="3 4">
    <name type="scientific">Enterococcus alishanensis</name>
    <dbReference type="NCBI Taxonomy" id="1303817"/>
    <lineage>
        <taxon>Bacteria</taxon>
        <taxon>Bacillati</taxon>
        <taxon>Bacillota</taxon>
        <taxon>Bacilli</taxon>
        <taxon>Lactobacillales</taxon>
        <taxon>Enterococcaceae</taxon>
        <taxon>Enterococcus</taxon>
    </lineage>
</organism>
<sequence>MNDSSVVKIKYCSIPILLFLSFLLVFPTTTNAEEKPPTPLLIGIKNQMNSVISGQTGELEYYFTTVPEISAKGNVQFTSSNPDVLSIDNDGKWIALKPGETIIYFKVKLNEESERKFLEKYSYADVPETYSSFFHVAVTSEFSYVYRLYNMNSGEHFYTTDILEKDSLTKLSWVDEGVAWNSYKGQERVYRLYNPNTGDHHFTTDRPEVDFLISKGWVDEGVAFYSLKSGTESIYRLYNPNASVGTHHLTKSNDERQQLISSGWIDEGIAWYEK</sequence>
<name>A0ABS6THX5_9ENTE</name>
<feature type="signal peptide" evidence="1">
    <location>
        <begin position="1"/>
        <end position="32"/>
    </location>
</feature>
<evidence type="ECO:0000259" key="2">
    <source>
        <dbReference type="Pfam" id="PF18885"/>
    </source>
</evidence>
<dbReference type="Proteomes" id="UP000774130">
    <property type="component" value="Unassembled WGS sequence"/>
</dbReference>
<dbReference type="EMBL" id="JAHUZB010000017">
    <property type="protein sequence ID" value="MBV7392525.1"/>
    <property type="molecule type" value="Genomic_DNA"/>
</dbReference>
<feature type="chain" id="PRO_5047527472" description="DUF5648 domain-containing protein" evidence="1">
    <location>
        <begin position="33"/>
        <end position="274"/>
    </location>
</feature>
<dbReference type="InterPro" id="IPR043708">
    <property type="entry name" value="DUF5648"/>
</dbReference>
<evidence type="ECO:0000313" key="4">
    <source>
        <dbReference type="Proteomes" id="UP000774130"/>
    </source>
</evidence>
<evidence type="ECO:0000313" key="3">
    <source>
        <dbReference type="EMBL" id="MBV7392525.1"/>
    </source>
</evidence>
<evidence type="ECO:0000256" key="1">
    <source>
        <dbReference type="SAM" id="SignalP"/>
    </source>
</evidence>
<comment type="caution">
    <text evidence="3">The sequence shown here is derived from an EMBL/GenBank/DDBJ whole genome shotgun (WGS) entry which is preliminary data.</text>
</comment>
<reference evidence="3 4" key="1">
    <citation type="submission" date="2021-06" db="EMBL/GenBank/DDBJ databases">
        <title>Enterococcus alishanensis sp. nov., a novel lactic acid bacterium isolated from fresh coffee beans.</title>
        <authorList>
            <person name="Chen Y.-S."/>
        </authorList>
    </citation>
    <scope>NUCLEOTIDE SEQUENCE [LARGE SCALE GENOMIC DNA]</scope>
    <source>
        <strain evidence="3 4">ALS3</strain>
    </source>
</reference>
<accession>A0ABS6THX5</accession>
<keyword evidence="1" id="KW-0732">Signal</keyword>
<protein>
    <recommendedName>
        <fullName evidence="2">DUF5648 domain-containing protein</fullName>
    </recommendedName>
</protein>